<feature type="domain" description="Co-chaperone DjlA N-terminal" evidence="1">
    <location>
        <begin position="16"/>
        <end position="120"/>
    </location>
</feature>
<accession>D6PBW4</accession>
<organism evidence="2">
    <name type="scientific">uncultured archaeon MedDCM-OCT-S08-C282</name>
    <dbReference type="NCBI Taxonomy" id="743096"/>
    <lineage>
        <taxon>Archaea</taxon>
        <taxon>environmental samples</taxon>
    </lineage>
</organism>
<dbReference type="EMBL" id="GU942970">
    <property type="protein sequence ID" value="ADD93215.1"/>
    <property type="molecule type" value="Genomic_DNA"/>
</dbReference>
<evidence type="ECO:0000313" key="2">
    <source>
        <dbReference type="EMBL" id="ADD93215.1"/>
    </source>
</evidence>
<dbReference type="CDD" id="cd07177">
    <property type="entry name" value="terB_like"/>
    <property type="match status" value="1"/>
</dbReference>
<proteinExistence type="predicted"/>
<dbReference type="InterPro" id="IPR029024">
    <property type="entry name" value="TerB-like"/>
</dbReference>
<dbReference type="Gene3D" id="1.10.3680.10">
    <property type="entry name" value="TerB-like"/>
    <property type="match status" value="1"/>
</dbReference>
<dbReference type="SUPFAM" id="SSF158682">
    <property type="entry name" value="TerB-like"/>
    <property type="match status" value="1"/>
</dbReference>
<protein>
    <recommendedName>
        <fullName evidence="1">Co-chaperone DjlA N-terminal domain-containing protein</fullName>
    </recommendedName>
</protein>
<dbReference type="AlphaFoldDB" id="D6PBW4"/>
<name>D6PBW4_9ARCH</name>
<evidence type="ECO:0000259" key="1">
    <source>
        <dbReference type="Pfam" id="PF05099"/>
    </source>
</evidence>
<reference evidence="2" key="1">
    <citation type="journal article" date="2010" name="ISME J.">
        <title>Metagenome of the Mediterranean deep chlorophyll maximum studied by direct and fosmid library 454 pyrosequencing.</title>
        <authorList>
            <person name="Ghai R."/>
            <person name="Martin-Cuadrado A.B."/>
            <person name="Molto A.G."/>
            <person name="Heredia I.G."/>
            <person name="Cabrera R."/>
            <person name="Martin J."/>
            <person name="Verdu M."/>
            <person name="Deschamps P."/>
            <person name="Moreira D."/>
            <person name="Lopez-Garcia P."/>
            <person name="Mira A."/>
            <person name="Rodriguez-Valera F."/>
        </authorList>
    </citation>
    <scope>NUCLEOTIDE SEQUENCE</scope>
</reference>
<dbReference type="InterPro" id="IPR007791">
    <property type="entry name" value="DjlA_N"/>
</dbReference>
<sequence length="143" mass="16254">MLPDTIHKLPREERFAYARLLAFMARIDNELTVDEMAMFEQRLGTALLSPGQRDSIRDALKNPPSLEECLEELSGEAGRLALRDAVMMAAADGTVDEDERDALEDISEHLNLREDAVEQLLKWTVKGYKWMKEGYELLDSLGE</sequence>
<dbReference type="Pfam" id="PF05099">
    <property type="entry name" value="TerB"/>
    <property type="match status" value="1"/>
</dbReference>